<accession>A0ABS4QJK8</accession>
<dbReference type="EMBL" id="JAGGMR010000001">
    <property type="protein sequence ID" value="MBP2191894.1"/>
    <property type="molecule type" value="Genomic_DNA"/>
</dbReference>
<protein>
    <submittedName>
        <fullName evidence="2">Uncharacterized protein (DUF305 family)</fullName>
    </submittedName>
</protein>
<sequence length="206" mass="21912">MRRNLIPASALAALGLLLLVIGAAARPLIVADARTSADILTSTEIGFVQDMVAHHQQALLMVASLDPGVHPAVAQLAVQIDRTQRTEIGTMLGWLQLASSTATNPRPMRWMSTATSHHNATPGAPEHMPGNVTRAELDALAAARAGQAESLFLHLMQRHHQGAVAMARVADALLEPGPVKYLARDIVATQSQESGLISVLLETPPW</sequence>
<dbReference type="Gene3D" id="1.20.1260.10">
    <property type="match status" value="1"/>
</dbReference>
<feature type="domain" description="DUF305" evidence="1">
    <location>
        <begin position="44"/>
        <end position="195"/>
    </location>
</feature>
<dbReference type="Pfam" id="PF03713">
    <property type="entry name" value="DUF305"/>
    <property type="match status" value="1"/>
</dbReference>
<evidence type="ECO:0000313" key="2">
    <source>
        <dbReference type="EMBL" id="MBP2191894.1"/>
    </source>
</evidence>
<evidence type="ECO:0000313" key="3">
    <source>
        <dbReference type="Proteomes" id="UP001519325"/>
    </source>
</evidence>
<dbReference type="RefSeq" id="WP_209894198.1">
    <property type="nucleotide sequence ID" value="NZ_JAGGMR010000001.1"/>
</dbReference>
<dbReference type="Proteomes" id="UP001519325">
    <property type="component" value="Unassembled WGS sequence"/>
</dbReference>
<keyword evidence="3" id="KW-1185">Reference proteome</keyword>
<dbReference type="InterPro" id="IPR005183">
    <property type="entry name" value="DUF305_CopM-like"/>
</dbReference>
<name>A0ABS4QJK8_9NOCA</name>
<dbReference type="PANTHER" id="PTHR36933">
    <property type="entry name" value="SLL0788 PROTEIN"/>
    <property type="match status" value="1"/>
</dbReference>
<evidence type="ECO:0000259" key="1">
    <source>
        <dbReference type="Pfam" id="PF03713"/>
    </source>
</evidence>
<gene>
    <name evidence="2" type="ORF">BJ987_004795</name>
</gene>
<organism evidence="2 3">
    <name type="scientific">Nocardia goodfellowii</name>
    <dbReference type="NCBI Taxonomy" id="882446"/>
    <lineage>
        <taxon>Bacteria</taxon>
        <taxon>Bacillati</taxon>
        <taxon>Actinomycetota</taxon>
        <taxon>Actinomycetes</taxon>
        <taxon>Mycobacteriales</taxon>
        <taxon>Nocardiaceae</taxon>
        <taxon>Nocardia</taxon>
    </lineage>
</organism>
<dbReference type="InterPro" id="IPR012347">
    <property type="entry name" value="Ferritin-like"/>
</dbReference>
<proteinExistence type="predicted"/>
<comment type="caution">
    <text evidence="2">The sequence shown here is derived from an EMBL/GenBank/DDBJ whole genome shotgun (WGS) entry which is preliminary data.</text>
</comment>
<reference evidence="2 3" key="1">
    <citation type="submission" date="2021-03" db="EMBL/GenBank/DDBJ databases">
        <title>Sequencing the genomes of 1000 actinobacteria strains.</title>
        <authorList>
            <person name="Klenk H.-P."/>
        </authorList>
    </citation>
    <scope>NUCLEOTIDE SEQUENCE [LARGE SCALE GENOMIC DNA]</scope>
    <source>
        <strain evidence="2 3">DSM 45516</strain>
    </source>
</reference>
<dbReference type="PANTHER" id="PTHR36933:SF1">
    <property type="entry name" value="SLL0788 PROTEIN"/>
    <property type="match status" value="1"/>
</dbReference>